<protein>
    <recommendedName>
        <fullName evidence="1">BLUF domain-containing protein</fullName>
    </recommendedName>
</protein>
<evidence type="ECO:0000259" key="1">
    <source>
        <dbReference type="PROSITE" id="PS50925"/>
    </source>
</evidence>
<dbReference type="InterPro" id="IPR036046">
    <property type="entry name" value="Acylphosphatase-like_dom_sf"/>
</dbReference>
<dbReference type="RefSeq" id="WP_140046692.1">
    <property type="nucleotide sequence ID" value="NZ_BAAAEV010000001.1"/>
</dbReference>
<reference evidence="2 3" key="1">
    <citation type="submission" date="2020-03" db="EMBL/GenBank/DDBJ databases">
        <title>Genomic Encyclopedia of Type Strains, Phase IV (KMG-IV): sequencing the most valuable type-strain genomes for metagenomic binning, comparative biology and taxonomic classification.</title>
        <authorList>
            <person name="Goeker M."/>
        </authorList>
    </citation>
    <scope>NUCLEOTIDE SEQUENCE [LARGE SCALE GENOMIC DNA]</scope>
    <source>
        <strain evidence="2 3">DSM 22753</strain>
    </source>
</reference>
<dbReference type="SMART" id="SM01034">
    <property type="entry name" value="BLUF"/>
    <property type="match status" value="1"/>
</dbReference>
<name>A0ABX0U3S6_9SPHN</name>
<accession>A0ABX0U3S6</accession>
<keyword evidence="3" id="KW-1185">Reference proteome</keyword>
<dbReference type="InterPro" id="IPR007024">
    <property type="entry name" value="BLUF_domain"/>
</dbReference>
<dbReference type="PROSITE" id="PS50925">
    <property type="entry name" value="BLUF"/>
    <property type="match status" value="1"/>
</dbReference>
<comment type="caution">
    <text evidence="2">The sequence shown here is derived from an EMBL/GenBank/DDBJ whole genome shotgun (WGS) entry which is preliminary data.</text>
</comment>
<sequence length="133" mass="15118">MLQLVYVSSVHPVGSKPDIDSILTVSRRNNRRDAITGLLYCDTARFLQVLEGPDRAVETAYERIRQDDRHRAAVILSRRQIETREFGSWEMAHRSADIDAETFILRISTMVENAAPRVRATFESFALVRNAAA</sequence>
<gene>
    <name evidence="2" type="ORF">FHT01_001863</name>
</gene>
<feature type="domain" description="BLUF" evidence="1">
    <location>
        <begin position="1"/>
        <end position="92"/>
    </location>
</feature>
<dbReference type="SUPFAM" id="SSF54975">
    <property type="entry name" value="Acylphosphatase/BLUF domain-like"/>
    <property type="match status" value="1"/>
</dbReference>
<dbReference type="Pfam" id="PF04940">
    <property type="entry name" value="BLUF"/>
    <property type="match status" value="1"/>
</dbReference>
<dbReference type="Proteomes" id="UP000788153">
    <property type="component" value="Unassembled WGS sequence"/>
</dbReference>
<dbReference type="Gene3D" id="3.30.70.100">
    <property type="match status" value="1"/>
</dbReference>
<proteinExistence type="predicted"/>
<organism evidence="2 3">
    <name type="scientific">Sphingomonas japonica</name>
    <dbReference type="NCBI Taxonomy" id="511662"/>
    <lineage>
        <taxon>Bacteria</taxon>
        <taxon>Pseudomonadati</taxon>
        <taxon>Pseudomonadota</taxon>
        <taxon>Alphaproteobacteria</taxon>
        <taxon>Sphingomonadales</taxon>
        <taxon>Sphingomonadaceae</taxon>
        <taxon>Sphingomonas</taxon>
    </lineage>
</organism>
<evidence type="ECO:0000313" key="3">
    <source>
        <dbReference type="Proteomes" id="UP000788153"/>
    </source>
</evidence>
<dbReference type="EMBL" id="JAASQP010000001">
    <property type="protein sequence ID" value="NIJ24321.1"/>
    <property type="molecule type" value="Genomic_DNA"/>
</dbReference>
<evidence type="ECO:0000313" key="2">
    <source>
        <dbReference type="EMBL" id="NIJ24321.1"/>
    </source>
</evidence>